<reference evidence="2 3" key="1">
    <citation type="submission" date="2019-03" db="EMBL/GenBank/DDBJ databases">
        <title>Above-ground endophytic microbial communities from plants in different locations in the United States.</title>
        <authorList>
            <person name="Frank C."/>
        </authorList>
    </citation>
    <scope>NUCLEOTIDE SEQUENCE [LARGE SCALE GENOMIC DNA]</scope>
    <source>
        <strain evidence="2 3">LP_2_YM</strain>
    </source>
</reference>
<name>A0A4R4BEC7_BACTU</name>
<dbReference type="AlphaFoldDB" id="A0A4R4BEC7"/>
<proteinExistence type="predicted"/>
<keyword evidence="1" id="KW-0812">Transmembrane</keyword>
<dbReference type="Proteomes" id="UP000295285">
    <property type="component" value="Unassembled WGS sequence"/>
</dbReference>
<keyword evidence="1" id="KW-0472">Membrane</keyword>
<feature type="transmembrane region" description="Helical" evidence="1">
    <location>
        <begin position="77"/>
        <end position="96"/>
    </location>
</feature>
<comment type="caution">
    <text evidence="2">The sequence shown here is derived from an EMBL/GenBank/DDBJ whole genome shotgun (WGS) entry which is preliminary data.</text>
</comment>
<dbReference type="EMBL" id="SMDG01000008">
    <property type="protein sequence ID" value="TCW54595.1"/>
    <property type="molecule type" value="Genomic_DNA"/>
</dbReference>
<gene>
    <name evidence="2" type="ORF">EC910_108117</name>
</gene>
<sequence>MGKEKISLVVPALVAISTLVFALYYWLTELQVNWYALFICSIALHYMFKSLASHNVEGTTEEKEDVEKHVLKISANVTYYVLVVLIFGLFFASVGFNKWIDLHNIPLLFALCAAIVVKPAVEFLIVRRYRYKKKILFS</sequence>
<feature type="transmembrane region" description="Helical" evidence="1">
    <location>
        <begin position="7"/>
        <end position="26"/>
    </location>
</feature>
<evidence type="ECO:0000256" key="1">
    <source>
        <dbReference type="SAM" id="Phobius"/>
    </source>
</evidence>
<feature type="transmembrane region" description="Helical" evidence="1">
    <location>
        <begin position="108"/>
        <end position="126"/>
    </location>
</feature>
<keyword evidence="1" id="KW-1133">Transmembrane helix</keyword>
<evidence type="ECO:0000313" key="3">
    <source>
        <dbReference type="Proteomes" id="UP000295285"/>
    </source>
</evidence>
<organism evidence="2 3">
    <name type="scientific">Bacillus thuringiensis</name>
    <dbReference type="NCBI Taxonomy" id="1428"/>
    <lineage>
        <taxon>Bacteria</taxon>
        <taxon>Bacillati</taxon>
        <taxon>Bacillota</taxon>
        <taxon>Bacilli</taxon>
        <taxon>Bacillales</taxon>
        <taxon>Bacillaceae</taxon>
        <taxon>Bacillus</taxon>
        <taxon>Bacillus cereus group</taxon>
    </lineage>
</organism>
<dbReference type="RefSeq" id="WP_131933326.1">
    <property type="nucleotide sequence ID" value="NZ_SMDF01000008.1"/>
</dbReference>
<evidence type="ECO:0000313" key="2">
    <source>
        <dbReference type="EMBL" id="TCW54595.1"/>
    </source>
</evidence>
<feature type="transmembrane region" description="Helical" evidence="1">
    <location>
        <begin position="32"/>
        <end position="48"/>
    </location>
</feature>
<accession>A0A4R4BEC7</accession>
<protein>
    <recommendedName>
        <fullName evidence="4">Group-specific protein</fullName>
    </recommendedName>
</protein>
<evidence type="ECO:0008006" key="4">
    <source>
        <dbReference type="Google" id="ProtNLM"/>
    </source>
</evidence>